<dbReference type="Pfam" id="PF06271">
    <property type="entry name" value="RDD"/>
    <property type="match status" value="1"/>
</dbReference>
<keyword evidence="3 5" id="KW-1133">Transmembrane helix</keyword>
<evidence type="ECO:0000256" key="4">
    <source>
        <dbReference type="ARBA" id="ARBA00023136"/>
    </source>
</evidence>
<evidence type="ECO:0000256" key="2">
    <source>
        <dbReference type="ARBA" id="ARBA00022692"/>
    </source>
</evidence>
<keyword evidence="8" id="KW-1185">Reference proteome</keyword>
<accession>A0ABZ2UM99</accession>
<evidence type="ECO:0000256" key="1">
    <source>
        <dbReference type="ARBA" id="ARBA00004141"/>
    </source>
</evidence>
<feature type="transmembrane region" description="Helical" evidence="5">
    <location>
        <begin position="35"/>
        <end position="57"/>
    </location>
</feature>
<dbReference type="PANTHER" id="PTHR38480">
    <property type="entry name" value="SLR0254 PROTEIN"/>
    <property type="match status" value="1"/>
</dbReference>
<dbReference type="EMBL" id="CP150886">
    <property type="protein sequence ID" value="WZB86154.1"/>
    <property type="molecule type" value="Genomic_DNA"/>
</dbReference>
<dbReference type="Proteomes" id="UP001483337">
    <property type="component" value="Chromosome"/>
</dbReference>
<sequence length="261" mass="29200">MHLFNKIKFSTPESVELEFTLAGIGSRALGLLIDYHILGLSLALFIVVWLTISAQLINIGLEIFGSGFALWMSAIAFLSLFCIYTGYFVFFESLWQGQTPGKRIAKIRVIRDDGRPVGLQQASLRALLRPVDEFLFIGAFLIMLSKSEKRLGDLLAGTIVIQAQKDNKSGSFTISQEAKSFYISLQKVSDLSQLLPDDFAIIREYLQRRSGMSKKARYSLSIKLAQQVKSIIDLTILPSDISADVLLEAVYLAYQQPDYEV</sequence>
<organism evidence="7 8">
    <name type="scientific">Okeanomitos corallinicola TIOX110</name>
    <dbReference type="NCBI Taxonomy" id="3133117"/>
    <lineage>
        <taxon>Bacteria</taxon>
        <taxon>Bacillati</taxon>
        <taxon>Cyanobacteriota</taxon>
        <taxon>Cyanophyceae</taxon>
        <taxon>Nostocales</taxon>
        <taxon>Aphanizomenonaceae</taxon>
        <taxon>Okeanomitos</taxon>
    </lineage>
</organism>
<protein>
    <submittedName>
        <fullName evidence="7">RDD family protein</fullName>
    </submittedName>
</protein>
<dbReference type="InterPro" id="IPR010432">
    <property type="entry name" value="RDD"/>
</dbReference>
<feature type="transmembrane region" description="Helical" evidence="5">
    <location>
        <begin position="69"/>
        <end position="90"/>
    </location>
</feature>
<proteinExistence type="predicted"/>
<feature type="domain" description="RDD" evidence="6">
    <location>
        <begin position="21"/>
        <end position="157"/>
    </location>
</feature>
<evidence type="ECO:0000313" key="7">
    <source>
        <dbReference type="EMBL" id="WZB86154.1"/>
    </source>
</evidence>
<evidence type="ECO:0000256" key="5">
    <source>
        <dbReference type="SAM" id="Phobius"/>
    </source>
</evidence>
<evidence type="ECO:0000259" key="6">
    <source>
        <dbReference type="Pfam" id="PF06271"/>
    </source>
</evidence>
<dbReference type="RefSeq" id="WP_353929070.1">
    <property type="nucleotide sequence ID" value="NZ_CP150886.1"/>
</dbReference>
<gene>
    <name evidence="7" type="ORF">WJM97_12095</name>
</gene>
<dbReference type="PANTHER" id="PTHR38480:SF1">
    <property type="entry name" value="SLR0254 PROTEIN"/>
    <property type="match status" value="1"/>
</dbReference>
<evidence type="ECO:0000256" key="3">
    <source>
        <dbReference type="ARBA" id="ARBA00022989"/>
    </source>
</evidence>
<keyword evidence="4 5" id="KW-0472">Membrane</keyword>
<keyword evidence="2 5" id="KW-0812">Transmembrane</keyword>
<evidence type="ECO:0000313" key="8">
    <source>
        <dbReference type="Proteomes" id="UP001483337"/>
    </source>
</evidence>
<reference evidence="7 8" key="1">
    <citation type="submission" date="2024-04" db="EMBL/GenBank/DDBJ databases">
        <title>Okeanomitos corallinicola gen. &amp; sp. nov. (Nostocales, Cyanobacteria), a new toxic marine heterocyst-forming cyanobacterium from a coral reef.</title>
        <authorList>
            <person name="Li H."/>
            <person name="Li R."/>
            <person name="Kang J."/>
            <person name="Hii K.S."/>
            <person name="Mohamed H.F."/>
            <person name="Xu X."/>
            <person name="Luo Z."/>
        </authorList>
    </citation>
    <scope>NUCLEOTIDE SEQUENCE [LARGE SCALE GENOMIC DNA]</scope>
    <source>
        <strain evidence="7 8">TIOX110</strain>
    </source>
</reference>
<comment type="subcellular location">
    <subcellularLocation>
        <location evidence="1">Membrane</location>
        <topology evidence="1">Multi-pass membrane protein</topology>
    </subcellularLocation>
</comment>
<name>A0ABZ2UM99_9CYAN</name>